<feature type="signal peptide" evidence="1">
    <location>
        <begin position="1"/>
        <end position="17"/>
    </location>
</feature>
<feature type="chain" id="PRO_5039088159" evidence="1">
    <location>
        <begin position="18"/>
        <end position="338"/>
    </location>
</feature>
<dbReference type="PROSITE" id="PS51257">
    <property type="entry name" value="PROKAR_LIPOPROTEIN"/>
    <property type="match status" value="1"/>
</dbReference>
<dbReference type="CDD" id="cd13120">
    <property type="entry name" value="BF2867_like_N"/>
    <property type="match status" value="1"/>
</dbReference>
<evidence type="ECO:0000313" key="3">
    <source>
        <dbReference type="Proteomes" id="UP000823597"/>
    </source>
</evidence>
<evidence type="ECO:0000313" key="2">
    <source>
        <dbReference type="EMBL" id="MBO8465894.1"/>
    </source>
</evidence>
<dbReference type="CDD" id="cd13121">
    <property type="entry name" value="BF2867_like_C"/>
    <property type="match status" value="1"/>
</dbReference>
<dbReference type="Proteomes" id="UP000823597">
    <property type="component" value="Unassembled WGS sequence"/>
</dbReference>
<organism evidence="2 3">
    <name type="scientific">Candidatus Merdivivens pullistercoris</name>
    <dbReference type="NCBI Taxonomy" id="2840873"/>
    <lineage>
        <taxon>Bacteria</taxon>
        <taxon>Pseudomonadati</taxon>
        <taxon>Bacteroidota</taxon>
        <taxon>Bacteroidia</taxon>
        <taxon>Bacteroidales</taxon>
        <taxon>Muribaculaceae</taxon>
        <taxon>Muribaculaceae incertae sedis</taxon>
        <taxon>Candidatus Merdivivens</taxon>
    </lineage>
</organism>
<dbReference type="EMBL" id="JADIME010000083">
    <property type="protein sequence ID" value="MBO8465894.1"/>
    <property type="molecule type" value="Genomic_DNA"/>
</dbReference>
<reference evidence="2" key="1">
    <citation type="submission" date="2020-10" db="EMBL/GenBank/DDBJ databases">
        <authorList>
            <person name="Gilroy R."/>
        </authorList>
    </citation>
    <scope>NUCLEOTIDE SEQUENCE</scope>
    <source>
        <strain evidence="2">10037</strain>
    </source>
</reference>
<dbReference type="InterPro" id="IPR025049">
    <property type="entry name" value="Mfa-like_1"/>
</dbReference>
<evidence type="ECO:0000256" key="1">
    <source>
        <dbReference type="SAM" id="SignalP"/>
    </source>
</evidence>
<dbReference type="AlphaFoldDB" id="A0A9D9I5X2"/>
<reference evidence="2" key="2">
    <citation type="journal article" date="2021" name="PeerJ">
        <title>Extensive microbial diversity within the chicken gut microbiome revealed by metagenomics and culture.</title>
        <authorList>
            <person name="Gilroy R."/>
            <person name="Ravi A."/>
            <person name="Getino M."/>
            <person name="Pursley I."/>
            <person name="Horton D.L."/>
            <person name="Alikhan N.F."/>
            <person name="Baker D."/>
            <person name="Gharbi K."/>
            <person name="Hall N."/>
            <person name="Watson M."/>
            <person name="Adriaenssens E.M."/>
            <person name="Foster-Nyarko E."/>
            <person name="Jarju S."/>
            <person name="Secka A."/>
            <person name="Antonio M."/>
            <person name="Oren A."/>
            <person name="Chaudhuri R.R."/>
            <person name="La Ragione R."/>
            <person name="Hildebrand F."/>
            <person name="Pallen M.J."/>
        </authorList>
    </citation>
    <scope>NUCLEOTIDE SEQUENCE</scope>
    <source>
        <strain evidence="2">10037</strain>
    </source>
</reference>
<name>A0A9D9I5X2_9BACT</name>
<accession>A0A9D9I5X2</accession>
<gene>
    <name evidence="2" type="ORF">IAB93_07875</name>
</gene>
<comment type="caution">
    <text evidence="2">The sequence shown here is derived from an EMBL/GenBank/DDBJ whole genome shotgun (WGS) entry which is preliminary data.</text>
</comment>
<proteinExistence type="predicted"/>
<sequence>MMNAKILTLALAATAMATGCMQKEVVSVPENGSQIGFSTWVGKPTKAVNDLNDNTKFNTFYVFGSYENAGAYTTVFNNDAVTTNDNGANWTAPVQYWVPDKEYKFIAYSDGNNKLTDVEFDDASGNLSINNYTVGNNDLIISGIETQTGLASGNAPVALSFKHLLSKVKFTITAEGFGTAVQVNVSELKIMNARYKGSYTTAGWAPAAEVKADGIAYQDFNANDPDHEAEECYVLPQQYDASYIPVVTFKVSVTDGTTVLATKEVTVDDATSLLAASGNNAEWKAGYVYNYVATLTPDNVSSQFEKIEFAVEGVEDWNADVNGDSQVNENDDIPVNID</sequence>
<dbReference type="Pfam" id="PF13149">
    <property type="entry name" value="Mfa_like_1"/>
    <property type="match status" value="1"/>
</dbReference>
<keyword evidence="1" id="KW-0732">Signal</keyword>
<protein>
    <submittedName>
        <fullName evidence="2">Fimbrillin family protein</fullName>
    </submittedName>
</protein>
<dbReference type="Gene3D" id="2.60.40.2630">
    <property type="match status" value="1"/>
</dbReference>